<evidence type="ECO:0000313" key="3">
    <source>
        <dbReference type="EMBL" id="AFM13740.1"/>
    </source>
</evidence>
<proteinExistence type="predicted"/>
<gene>
    <name evidence="3" type="ordered locus">Turpa_3101</name>
</gene>
<reference evidence="3 4" key="1">
    <citation type="submission" date="2012-06" db="EMBL/GenBank/DDBJ databases">
        <title>The complete chromosome of genome of Turneriella parva DSM 21527.</title>
        <authorList>
            <consortium name="US DOE Joint Genome Institute (JGI-PGF)"/>
            <person name="Lucas S."/>
            <person name="Han J."/>
            <person name="Lapidus A."/>
            <person name="Bruce D."/>
            <person name="Goodwin L."/>
            <person name="Pitluck S."/>
            <person name="Peters L."/>
            <person name="Kyrpides N."/>
            <person name="Mavromatis K."/>
            <person name="Ivanova N."/>
            <person name="Mikhailova N."/>
            <person name="Chertkov O."/>
            <person name="Detter J.C."/>
            <person name="Tapia R."/>
            <person name="Han C."/>
            <person name="Land M."/>
            <person name="Hauser L."/>
            <person name="Markowitz V."/>
            <person name="Cheng J.-F."/>
            <person name="Hugenholtz P."/>
            <person name="Woyke T."/>
            <person name="Wu D."/>
            <person name="Gronow S."/>
            <person name="Wellnitz S."/>
            <person name="Brambilla E."/>
            <person name="Klenk H.-P."/>
            <person name="Eisen J.A."/>
        </authorList>
    </citation>
    <scope>NUCLEOTIDE SEQUENCE [LARGE SCALE GENOMIC DNA]</scope>
    <source>
        <strain evidence="4">ATCC BAA-1111 / DSM 21527 / NCTC 11395 / H</strain>
    </source>
</reference>
<feature type="compositionally biased region" description="Low complexity" evidence="1">
    <location>
        <begin position="51"/>
        <end position="64"/>
    </location>
</feature>
<protein>
    <recommendedName>
        <fullName evidence="5">DUF3570 domain-containing protein</fullName>
    </recommendedName>
</protein>
<evidence type="ECO:0008006" key="5">
    <source>
        <dbReference type="Google" id="ProtNLM"/>
    </source>
</evidence>
<organism evidence="3 4">
    <name type="scientific">Turneriella parva (strain ATCC BAA-1111 / DSM 21527 / NCTC 11395 / H)</name>
    <name type="common">Leptospira parva</name>
    <dbReference type="NCBI Taxonomy" id="869212"/>
    <lineage>
        <taxon>Bacteria</taxon>
        <taxon>Pseudomonadati</taxon>
        <taxon>Spirochaetota</taxon>
        <taxon>Spirochaetia</taxon>
        <taxon>Leptospirales</taxon>
        <taxon>Leptospiraceae</taxon>
        <taxon>Turneriella</taxon>
    </lineage>
</organism>
<sequence length="464" mass="53058">MRYLTFTLYFFGLQATAVVFAEAGTRAKTMRNETQRRPKQQDAAPARQNYSYPAANDAPSSAPAFQPRDSNRVPSAAKLPPVKEADPSRLCEHCVSEEFPVLLDNQALHEQEVREKGMQTNGLSVNSRFALTSWNFNFSPAISYASTFFPTFELDVSYLGLDFSYMTTLAPQPSDLFRDLSIIGSEPARQSAMEYLRLGALPLVFLKNPLLRDLIAIDFRKTTKSTTIVANQNLYYFPYETQPGLTAQDSDLGTIYYEQKSAGSRLAYNIAERDWLFTIGFMVFRTGYFDVSYAKPYQMDADIYAGNVLIDRRVYLFEGQASGRGLMISLQNLYFPTWQTKRFYYANQELLARGFFWGVKELGLYWGSGTIRLQNGIDLVEKYRAFYAGETGRDPTVVFSRQVAHFVMGYRFTNNLLFAVEYRYSNYSLALRDSYDDAEYNYFLNHAINRDTVQQLAVNLTVTF</sequence>
<dbReference type="AlphaFoldDB" id="I4B8Y3"/>
<dbReference type="EMBL" id="CP002959">
    <property type="protein sequence ID" value="AFM13740.1"/>
    <property type="molecule type" value="Genomic_DNA"/>
</dbReference>
<evidence type="ECO:0000256" key="2">
    <source>
        <dbReference type="SAM" id="SignalP"/>
    </source>
</evidence>
<dbReference type="HOGENOM" id="CLU_589171_0_0_12"/>
<evidence type="ECO:0000313" key="4">
    <source>
        <dbReference type="Proteomes" id="UP000006048"/>
    </source>
</evidence>
<keyword evidence="2" id="KW-0732">Signal</keyword>
<feature type="region of interest" description="Disordered" evidence="1">
    <location>
        <begin position="29"/>
        <end position="84"/>
    </location>
</feature>
<dbReference type="Proteomes" id="UP000006048">
    <property type="component" value="Chromosome"/>
</dbReference>
<dbReference type="KEGG" id="tpx:Turpa_3101"/>
<evidence type="ECO:0000256" key="1">
    <source>
        <dbReference type="SAM" id="MobiDB-lite"/>
    </source>
</evidence>
<feature type="chain" id="PRO_5003686041" description="DUF3570 domain-containing protein" evidence="2">
    <location>
        <begin position="18"/>
        <end position="464"/>
    </location>
</feature>
<accession>I4B8Y3</accession>
<dbReference type="STRING" id="869212.Turpa_3101"/>
<feature type="signal peptide" evidence="2">
    <location>
        <begin position="1"/>
        <end position="17"/>
    </location>
</feature>
<feature type="compositionally biased region" description="Basic and acidic residues" evidence="1">
    <location>
        <begin position="30"/>
        <end position="40"/>
    </location>
</feature>
<keyword evidence="4" id="KW-1185">Reference proteome</keyword>
<name>I4B8Y3_TURPD</name>